<dbReference type="Proteomes" id="UP000321224">
    <property type="component" value="Unassembled WGS sequence"/>
</dbReference>
<accession>A0A511H677</accession>
<evidence type="ECO:0000256" key="1">
    <source>
        <dbReference type="SAM" id="MobiDB-lite"/>
    </source>
</evidence>
<gene>
    <name evidence="2" type="ORF">MVI01_07080</name>
</gene>
<dbReference type="AlphaFoldDB" id="A0A511H677"/>
<dbReference type="EMBL" id="BJVY01000002">
    <property type="protein sequence ID" value="GEL68924.1"/>
    <property type="molecule type" value="Genomic_DNA"/>
</dbReference>
<comment type="caution">
    <text evidence="2">The sequence shown here is derived from an EMBL/GenBank/DDBJ whole genome shotgun (WGS) entry which is preliminary data.</text>
</comment>
<proteinExistence type="predicted"/>
<sequence>MTFVSASPSNHTAPQAPQVSRGSSLLGVSCIEFWQKGHALMGMPYRRSPPGAKAAMSGRCVPLVYRPVSLRAEPLAALPFGAAVPMRWLARVAEFIGHRQ</sequence>
<feature type="region of interest" description="Disordered" evidence="1">
    <location>
        <begin position="1"/>
        <end position="22"/>
    </location>
</feature>
<name>A0A511H677_9BACT</name>
<evidence type="ECO:0000313" key="3">
    <source>
        <dbReference type="Proteomes" id="UP000321224"/>
    </source>
</evidence>
<reference evidence="2 3" key="1">
    <citation type="submission" date="2019-07" db="EMBL/GenBank/DDBJ databases">
        <title>Whole genome shotgun sequence of Myxococcus virescens NBRC 100334.</title>
        <authorList>
            <person name="Hosoyama A."/>
            <person name="Uohara A."/>
            <person name="Ohji S."/>
            <person name="Ichikawa N."/>
        </authorList>
    </citation>
    <scope>NUCLEOTIDE SEQUENCE [LARGE SCALE GENOMIC DNA]</scope>
    <source>
        <strain evidence="2 3">NBRC 100334</strain>
    </source>
</reference>
<protein>
    <submittedName>
        <fullName evidence="2">Uncharacterized protein</fullName>
    </submittedName>
</protein>
<evidence type="ECO:0000313" key="2">
    <source>
        <dbReference type="EMBL" id="GEL68924.1"/>
    </source>
</evidence>
<organism evidence="2 3">
    <name type="scientific">Myxococcus virescens</name>
    <dbReference type="NCBI Taxonomy" id="83456"/>
    <lineage>
        <taxon>Bacteria</taxon>
        <taxon>Pseudomonadati</taxon>
        <taxon>Myxococcota</taxon>
        <taxon>Myxococcia</taxon>
        <taxon>Myxococcales</taxon>
        <taxon>Cystobacterineae</taxon>
        <taxon>Myxococcaceae</taxon>
        <taxon>Myxococcus</taxon>
    </lineage>
</organism>